<dbReference type="PANTHER" id="PTHR33973">
    <property type="entry name" value="OS07G0153300 PROTEIN"/>
    <property type="match status" value="1"/>
</dbReference>
<organism evidence="1 2">
    <name type="scientific">Leptothrix cholodnii (strain ATCC 51168 / LMG 8142 / SP-6)</name>
    <name type="common">Leptothrix discophora (strain SP-6)</name>
    <dbReference type="NCBI Taxonomy" id="395495"/>
    <lineage>
        <taxon>Bacteria</taxon>
        <taxon>Pseudomonadati</taxon>
        <taxon>Pseudomonadota</taxon>
        <taxon>Betaproteobacteria</taxon>
        <taxon>Burkholderiales</taxon>
        <taxon>Sphaerotilaceae</taxon>
        <taxon>Leptothrix</taxon>
    </lineage>
</organism>
<evidence type="ECO:0008006" key="3">
    <source>
        <dbReference type="Google" id="ProtNLM"/>
    </source>
</evidence>
<name>B1XXW9_LEPCP</name>
<gene>
    <name evidence="1" type="ordered locus">Lcho_0463</name>
</gene>
<dbReference type="Pfam" id="PF07103">
    <property type="entry name" value="DUF1365"/>
    <property type="match status" value="1"/>
</dbReference>
<reference evidence="1 2" key="1">
    <citation type="submission" date="2008-03" db="EMBL/GenBank/DDBJ databases">
        <title>Complete sequence of Leptothrix cholodnii SP-6.</title>
        <authorList>
            <consortium name="US DOE Joint Genome Institute"/>
            <person name="Copeland A."/>
            <person name="Lucas S."/>
            <person name="Lapidus A."/>
            <person name="Glavina del Rio T."/>
            <person name="Dalin E."/>
            <person name="Tice H."/>
            <person name="Bruce D."/>
            <person name="Goodwin L."/>
            <person name="Pitluck S."/>
            <person name="Chertkov O."/>
            <person name="Brettin T."/>
            <person name="Detter J.C."/>
            <person name="Han C."/>
            <person name="Kuske C.R."/>
            <person name="Schmutz J."/>
            <person name="Larimer F."/>
            <person name="Land M."/>
            <person name="Hauser L."/>
            <person name="Kyrpides N."/>
            <person name="Lykidis A."/>
            <person name="Emerson D."/>
            <person name="Richardson P."/>
        </authorList>
    </citation>
    <scope>NUCLEOTIDE SEQUENCE [LARGE SCALE GENOMIC DNA]</scope>
    <source>
        <strain evidence="2">ATCC 51168 / LMG 8142 / SP-6</strain>
    </source>
</reference>
<dbReference type="AlphaFoldDB" id="B1XXW9"/>
<dbReference type="HOGENOM" id="CLU_065913_1_0_4"/>
<sequence>MSPPGRPQGEYRRAPHEGAPVNAAALIGRGTVRHTRLRPVLHAFAYPTWFLMLPMRSLRRQPLAALPRNRAGVVSFHDADHGAGGADALAWFEDLLRQEGVDGVDGEVWLQTYPRVLGYAFKPVSFWYGHAADGRLKAVLAEVNNTFGERHCYLLHGEHLAFGRELLADKVFHVSPFCAVQGAYRFRFMQVPAQGGQPPRLIARVDHEDADGPLLQTSVSGQLTPLTRAALWRAWAAMPLLTLGVMARIHWQALRLWLKRVPFLHKPTPPSALVSR</sequence>
<accession>B1XXW9</accession>
<dbReference type="InterPro" id="IPR010775">
    <property type="entry name" value="DUF1365"/>
</dbReference>
<dbReference type="STRING" id="395495.Lcho_0463"/>
<dbReference type="KEGG" id="lch:Lcho_0463"/>
<dbReference type="eggNOG" id="COG3496">
    <property type="taxonomic scope" value="Bacteria"/>
</dbReference>
<dbReference type="Proteomes" id="UP000001693">
    <property type="component" value="Chromosome"/>
</dbReference>
<keyword evidence="2" id="KW-1185">Reference proteome</keyword>
<proteinExistence type="predicted"/>
<protein>
    <recommendedName>
        <fullName evidence="3">DUF1365 domain-containing protein</fullName>
    </recommendedName>
</protein>
<evidence type="ECO:0000313" key="1">
    <source>
        <dbReference type="EMBL" id="ACB32738.1"/>
    </source>
</evidence>
<dbReference type="PANTHER" id="PTHR33973:SF4">
    <property type="entry name" value="OS07G0153300 PROTEIN"/>
    <property type="match status" value="1"/>
</dbReference>
<dbReference type="EMBL" id="CP001013">
    <property type="protein sequence ID" value="ACB32738.1"/>
    <property type="molecule type" value="Genomic_DNA"/>
</dbReference>
<evidence type="ECO:0000313" key="2">
    <source>
        <dbReference type="Proteomes" id="UP000001693"/>
    </source>
</evidence>